<evidence type="ECO:0000313" key="3">
    <source>
        <dbReference type="EMBL" id="EDQ34537.1"/>
    </source>
</evidence>
<comment type="caution">
    <text evidence="3">The sequence shown here is derived from an EMBL/GenBank/DDBJ whole genome shotgun (WGS) entry which is preliminary data.</text>
</comment>
<feature type="domain" description="HTH cro/C1-type" evidence="2">
    <location>
        <begin position="171"/>
        <end position="225"/>
    </location>
</feature>
<keyword evidence="4" id="KW-1185">Reference proteome</keyword>
<dbReference type="GO" id="GO:0003677">
    <property type="term" value="F:DNA binding"/>
    <property type="evidence" value="ECO:0007669"/>
    <property type="project" value="InterPro"/>
</dbReference>
<proteinExistence type="predicted"/>
<dbReference type="STRING" id="411684.HPDFL43_00030"/>
<dbReference type="Pfam" id="PF01381">
    <property type="entry name" value="HTH_3"/>
    <property type="match status" value="1"/>
</dbReference>
<name>A9CY43_HOEPD</name>
<dbReference type="HOGENOM" id="CLU_1198459_0_0_5"/>
<dbReference type="AlphaFoldDB" id="A9CY43"/>
<evidence type="ECO:0000259" key="2">
    <source>
        <dbReference type="PROSITE" id="PS50943"/>
    </source>
</evidence>
<reference evidence="3 4" key="1">
    <citation type="submission" date="2007-10" db="EMBL/GenBank/DDBJ databases">
        <authorList>
            <person name="Wagner-Dobler I."/>
            <person name="Ferriera S."/>
            <person name="Johnson J."/>
            <person name="Kravitz S."/>
            <person name="Beeson K."/>
            <person name="Sutton G."/>
            <person name="Rogers Y.-H."/>
            <person name="Friedman R."/>
            <person name="Frazier M."/>
            <person name="Venter J.C."/>
        </authorList>
    </citation>
    <scope>NUCLEOTIDE SEQUENCE [LARGE SCALE GENOMIC DNA]</scope>
    <source>
        <strain evidence="3 4">DFL-43</strain>
    </source>
</reference>
<evidence type="ECO:0000256" key="1">
    <source>
        <dbReference type="SAM" id="MobiDB-lite"/>
    </source>
</evidence>
<accession>A9CY43</accession>
<dbReference type="Gene3D" id="1.10.260.40">
    <property type="entry name" value="lambda repressor-like DNA-binding domains"/>
    <property type="match status" value="1"/>
</dbReference>
<organism evidence="3 4">
    <name type="scientific">Hoeflea phototrophica (strain DSM 17068 / NCIMB 14078 / DFL-43)</name>
    <dbReference type="NCBI Taxonomy" id="411684"/>
    <lineage>
        <taxon>Bacteria</taxon>
        <taxon>Pseudomonadati</taxon>
        <taxon>Pseudomonadota</taxon>
        <taxon>Alphaproteobacteria</taxon>
        <taxon>Hyphomicrobiales</taxon>
        <taxon>Rhizobiaceae</taxon>
        <taxon>Hoeflea</taxon>
    </lineage>
</organism>
<feature type="region of interest" description="Disordered" evidence="1">
    <location>
        <begin position="35"/>
        <end position="54"/>
    </location>
</feature>
<sequence length="231" mass="25325">MTDAEKIIATLASKPELADRHADILVRLLQQRPETKASGRGRGMGLSRNRPVSQDLDTGAGGSIAFQSHDIKRIISFLLDFDIIYSIEMKDELSLETYRSFVSNKIKSVFKFEVDTPLLRNALRDISDQLIKVARPTAPQPMPSGKPPAKPDTTQTIFSVAADPKEIGAKLKAARLEAGVTQAVVAEAMGTKENAIRRLERGEHSPSIDTIRKYAEAIGYDVGLSFSPFDS</sequence>
<reference evidence="3 4" key="2">
    <citation type="submission" date="2012-06" db="EMBL/GenBank/DDBJ databases">
        <authorList>
            <person name="Fiebig A."/>
        </authorList>
    </citation>
    <scope>NUCLEOTIDE SEQUENCE [LARGE SCALE GENOMIC DNA]</scope>
    <source>
        <strain evidence="3 4">DFL-43</strain>
    </source>
</reference>
<dbReference type="CDD" id="cd00093">
    <property type="entry name" value="HTH_XRE"/>
    <property type="match status" value="1"/>
</dbReference>
<dbReference type="RefSeq" id="WP_007195798.1">
    <property type="nucleotide sequence ID" value="NZ_CM002917.1"/>
</dbReference>
<dbReference type="SMART" id="SM00530">
    <property type="entry name" value="HTH_XRE"/>
    <property type="match status" value="1"/>
</dbReference>
<protein>
    <submittedName>
        <fullName evidence="3">Putative transcriptional regulator</fullName>
    </submittedName>
</protein>
<dbReference type="InterPro" id="IPR001387">
    <property type="entry name" value="Cro/C1-type_HTH"/>
</dbReference>
<dbReference type="PROSITE" id="PS50943">
    <property type="entry name" value="HTH_CROC1"/>
    <property type="match status" value="1"/>
</dbReference>
<dbReference type="eggNOG" id="COG1813">
    <property type="taxonomic scope" value="Bacteria"/>
</dbReference>
<evidence type="ECO:0000313" key="4">
    <source>
        <dbReference type="Proteomes" id="UP000004291"/>
    </source>
</evidence>
<dbReference type="InterPro" id="IPR010982">
    <property type="entry name" value="Lambda_DNA-bd_dom_sf"/>
</dbReference>
<dbReference type="EMBL" id="ABIA03000002">
    <property type="protein sequence ID" value="EDQ34537.1"/>
    <property type="molecule type" value="Genomic_DNA"/>
</dbReference>
<dbReference type="SUPFAM" id="SSF47413">
    <property type="entry name" value="lambda repressor-like DNA-binding domains"/>
    <property type="match status" value="1"/>
</dbReference>
<dbReference type="Proteomes" id="UP000004291">
    <property type="component" value="Chromosome"/>
</dbReference>
<gene>
    <name evidence="3" type="ORF">HPDFL43_00030</name>
</gene>